<dbReference type="Gene3D" id="3.30.930.10">
    <property type="entry name" value="Bira Bifunctional Protein, Domain 2"/>
    <property type="match status" value="1"/>
</dbReference>
<dbReference type="EMBL" id="JAQMTU010000049">
    <property type="protein sequence ID" value="MDB9486689.1"/>
    <property type="molecule type" value="Genomic_DNA"/>
</dbReference>
<comment type="caution">
    <text evidence="2">The sequence shown here is derived from an EMBL/GenBank/DDBJ whole genome shotgun (WGS) entry which is preliminary data.</text>
</comment>
<feature type="domain" description="Aminoacyl-tRNA synthetase class II (G/ P/ S/T)" evidence="1">
    <location>
        <begin position="109"/>
        <end position="269"/>
    </location>
</feature>
<evidence type="ECO:0000259" key="1">
    <source>
        <dbReference type="Pfam" id="PF00587"/>
    </source>
</evidence>
<keyword evidence="3" id="KW-1185">Reference proteome</keyword>
<gene>
    <name evidence="2" type="ORF">PN492_09030</name>
</gene>
<evidence type="ECO:0000313" key="3">
    <source>
        <dbReference type="Proteomes" id="UP001212123"/>
    </source>
</evidence>
<proteinExistence type="predicted"/>
<sequence length="285" mass="33520">MDIFQNYHWYDNGLSVISGDLLELYQAIDQLFVRWATKEFHAKDHLFSTFIQAQELEKINYFDSFPHLVTFPICLCPEEDNLRRFIEGKPLSLAGEINLTATTPVREILTPAACYHIYVYLQNKNFESPVYITTVNNCFRRESHYKPLQRQWNFHMREIVCLGNQNVVEQFLENAREKLKNFFKAIGLPIEWDIATDPFFQPESNPKYIAQIVLPTKIEMIFQDVSIGSTNFHRDYFGKNFSISMNGETIHSACVAFGLERWVYAFIQHFGERKENWPNLHSLII</sequence>
<reference evidence="2 3" key="1">
    <citation type="submission" date="2023-01" db="EMBL/GenBank/DDBJ databases">
        <title>Genomes from the Australian National Cyanobacteria Reference Collection.</title>
        <authorList>
            <person name="Willis A."/>
            <person name="Lee E.M.F."/>
        </authorList>
    </citation>
    <scope>NUCLEOTIDE SEQUENCE [LARGE SCALE GENOMIC DNA]</scope>
    <source>
        <strain evidence="2 3">CS-537/01</strain>
    </source>
</reference>
<accession>A0ABT5A451</accession>
<dbReference type="RefSeq" id="WP_271805307.1">
    <property type="nucleotide sequence ID" value="NZ_JAQMTU010000049.1"/>
</dbReference>
<protein>
    <recommendedName>
        <fullName evidence="1">Aminoacyl-tRNA synthetase class II (G/ P/ S/T) domain-containing protein</fullName>
    </recommendedName>
</protein>
<dbReference type="InterPro" id="IPR045864">
    <property type="entry name" value="aa-tRNA-synth_II/BPL/LPL"/>
</dbReference>
<dbReference type="Pfam" id="PF00587">
    <property type="entry name" value="tRNA-synt_2b"/>
    <property type="match status" value="1"/>
</dbReference>
<dbReference type="InterPro" id="IPR002314">
    <property type="entry name" value="aa-tRNA-synt_IIb"/>
</dbReference>
<name>A0ABT5A451_9CYAN</name>
<evidence type="ECO:0000313" key="2">
    <source>
        <dbReference type="EMBL" id="MDB9486689.1"/>
    </source>
</evidence>
<organism evidence="2 3">
    <name type="scientific">Dolichospermum circinale CS-537/01</name>
    <dbReference type="NCBI Taxonomy" id="3021739"/>
    <lineage>
        <taxon>Bacteria</taxon>
        <taxon>Bacillati</taxon>
        <taxon>Cyanobacteriota</taxon>
        <taxon>Cyanophyceae</taxon>
        <taxon>Nostocales</taxon>
        <taxon>Aphanizomenonaceae</taxon>
        <taxon>Dolichospermum</taxon>
        <taxon>Dolichospermum circinale</taxon>
    </lineage>
</organism>
<dbReference type="SUPFAM" id="SSF55681">
    <property type="entry name" value="Class II aaRS and biotin synthetases"/>
    <property type="match status" value="1"/>
</dbReference>
<dbReference type="Proteomes" id="UP001212123">
    <property type="component" value="Unassembled WGS sequence"/>
</dbReference>